<evidence type="ECO:0000313" key="3">
    <source>
        <dbReference type="EMBL" id="KAL3716518.1"/>
    </source>
</evidence>
<dbReference type="InterPro" id="IPR046960">
    <property type="entry name" value="PPR_At4g14850-like_plant"/>
</dbReference>
<evidence type="ECO:0008006" key="5">
    <source>
        <dbReference type="Google" id="ProtNLM"/>
    </source>
</evidence>
<sequence length="660" mass="72920">MRPSLRHQWLTPLLHARITLPSVPHQSHLSTSSPFPHLCQGLSRFALSASPRRGVATVPVQAPGGPAWSSTVRNIDLEEDPLRVIYFFSDAQRFRRSGYLRDPYAYASLIKACNKLSATLLGKSVHCWVLRRGLGDNVNVSNSLMHFYMSSRRFAGYARALFDGIPVRTVVTVNCMISGLMKNGDFAAGLSLFRRVLGCSFGAVLRPNHVTLVTVIGGCVEFGQFKVGKVSHAYCWKVGLVVMIEVSNALMDLYAKSGFMDDADMIFSTVMRKDLVSWNTMLAGYARDHNFTKARALFKEMRAQNMLCDKVSLISMLVACANSRNCYTGRAIHAFIKTRGVEVSGALGAALISMYSKSGLIDCGKNVFDELSHHDLASLNSMIHAYVECGRNLEAISFIRAIRSSKLKPDEMTMLGLVSACRNSGEMCHSIDVESFFNQNDHLHGSIVLQNALIDMFAKCGCMPKAKSVLQNMVKRDIVSWTSIISGHAINGEGKEALAAFQQMVAENVVPNSVTFITVLSACAHSGLVDEGRRLYETMRHEYHIEPEIEHCGCMVDMFARAGLLEEAYKFVTNMPVECNAVIWRTLINGCRAYGDFDLGVDLVSRLMDRKAKKDAEDHVALSNIFAEAGRWNDVLKERGSMAARKAHKTPGKSLVPSST</sequence>
<dbReference type="PANTHER" id="PTHR47926:SF347">
    <property type="entry name" value="PENTATRICOPEPTIDE REPEAT-CONTAINING PROTEIN"/>
    <property type="match status" value="1"/>
</dbReference>
<name>A0ABD3IQD0_EUCGL</name>
<feature type="repeat" description="PPR" evidence="2">
    <location>
        <begin position="375"/>
        <end position="409"/>
    </location>
</feature>
<proteinExistence type="predicted"/>
<evidence type="ECO:0000313" key="4">
    <source>
        <dbReference type="Proteomes" id="UP001634007"/>
    </source>
</evidence>
<dbReference type="FunFam" id="1.25.40.10:FF:000242">
    <property type="entry name" value="Pentatricopeptide repeat-containing protein"/>
    <property type="match status" value="1"/>
</dbReference>
<dbReference type="InterPro" id="IPR011990">
    <property type="entry name" value="TPR-like_helical_dom_sf"/>
</dbReference>
<dbReference type="InterPro" id="IPR046848">
    <property type="entry name" value="E_motif"/>
</dbReference>
<protein>
    <recommendedName>
        <fullName evidence="5">Pentatricopeptide repeat-containing protein</fullName>
    </recommendedName>
</protein>
<dbReference type="InterPro" id="IPR002885">
    <property type="entry name" value="PPR_rpt"/>
</dbReference>
<dbReference type="PROSITE" id="PS51375">
    <property type="entry name" value="PPR"/>
    <property type="match status" value="4"/>
</dbReference>
<comment type="caution">
    <text evidence="3">The sequence shown here is derived from an EMBL/GenBank/DDBJ whole genome shotgun (WGS) entry which is preliminary data.</text>
</comment>
<dbReference type="Pfam" id="PF20431">
    <property type="entry name" value="E_motif"/>
    <property type="match status" value="1"/>
</dbReference>
<evidence type="ECO:0000256" key="1">
    <source>
        <dbReference type="ARBA" id="ARBA00022737"/>
    </source>
</evidence>
<dbReference type="Pfam" id="PF01535">
    <property type="entry name" value="PPR"/>
    <property type="match status" value="5"/>
</dbReference>
<gene>
    <name evidence="3" type="ORF">ACJRO7_008162</name>
</gene>
<dbReference type="Gene3D" id="1.25.40.10">
    <property type="entry name" value="Tetratricopeptide repeat domain"/>
    <property type="match status" value="4"/>
</dbReference>
<dbReference type="Proteomes" id="UP001634007">
    <property type="component" value="Unassembled WGS sequence"/>
</dbReference>
<dbReference type="EMBL" id="JBJKBG010000011">
    <property type="protein sequence ID" value="KAL3716518.1"/>
    <property type="molecule type" value="Genomic_DNA"/>
</dbReference>
<feature type="repeat" description="PPR" evidence="2">
    <location>
        <begin position="477"/>
        <end position="511"/>
    </location>
</feature>
<dbReference type="NCBIfam" id="TIGR00756">
    <property type="entry name" value="PPR"/>
    <property type="match status" value="5"/>
</dbReference>
<accession>A0ABD3IQD0</accession>
<keyword evidence="4" id="KW-1185">Reference proteome</keyword>
<feature type="repeat" description="PPR" evidence="2">
    <location>
        <begin position="274"/>
        <end position="308"/>
    </location>
</feature>
<organism evidence="3 4">
    <name type="scientific">Eucalyptus globulus</name>
    <name type="common">Tasmanian blue gum</name>
    <dbReference type="NCBI Taxonomy" id="34317"/>
    <lineage>
        <taxon>Eukaryota</taxon>
        <taxon>Viridiplantae</taxon>
        <taxon>Streptophyta</taxon>
        <taxon>Embryophyta</taxon>
        <taxon>Tracheophyta</taxon>
        <taxon>Spermatophyta</taxon>
        <taxon>Magnoliopsida</taxon>
        <taxon>eudicotyledons</taxon>
        <taxon>Gunneridae</taxon>
        <taxon>Pentapetalae</taxon>
        <taxon>rosids</taxon>
        <taxon>malvids</taxon>
        <taxon>Myrtales</taxon>
        <taxon>Myrtaceae</taxon>
        <taxon>Myrtoideae</taxon>
        <taxon>Eucalypteae</taxon>
        <taxon>Eucalyptus</taxon>
    </lineage>
</organism>
<dbReference type="PANTHER" id="PTHR47926">
    <property type="entry name" value="PENTATRICOPEPTIDE REPEAT-CONTAINING PROTEIN"/>
    <property type="match status" value="1"/>
</dbReference>
<dbReference type="Pfam" id="PF13041">
    <property type="entry name" value="PPR_2"/>
    <property type="match status" value="2"/>
</dbReference>
<evidence type="ECO:0000256" key="2">
    <source>
        <dbReference type="PROSITE-ProRule" id="PRU00708"/>
    </source>
</evidence>
<feature type="repeat" description="PPR" evidence="2">
    <location>
        <begin position="512"/>
        <end position="542"/>
    </location>
</feature>
<reference evidence="3 4" key="1">
    <citation type="submission" date="2024-11" db="EMBL/GenBank/DDBJ databases">
        <title>Chromosome-level genome assembly of Eucalyptus globulus Labill. provides insights into its genome evolution.</title>
        <authorList>
            <person name="Li X."/>
        </authorList>
    </citation>
    <scope>NUCLEOTIDE SEQUENCE [LARGE SCALE GENOMIC DNA]</scope>
    <source>
        <strain evidence="3">CL2024</strain>
        <tissue evidence="3">Fresh tender leaves</tissue>
    </source>
</reference>
<keyword evidence="1" id="KW-0677">Repeat</keyword>
<dbReference type="AlphaFoldDB" id="A0ABD3IQD0"/>